<reference evidence="2 3" key="1">
    <citation type="submission" date="2014-11" db="EMBL/GenBank/DDBJ databases">
        <authorList>
            <person name="Zhu J."/>
            <person name="Qi W."/>
            <person name="Song R."/>
        </authorList>
    </citation>
    <scope>NUCLEOTIDE SEQUENCE [LARGE SCALE GENOMIC DNA]</scope>
</reference>
<dbReference type="Proteomes" id="UP000041254">
    <property type="component" value="Unassembled WGS sequence"/>
</dbReference>
<organism evidence="2 3">
    <name type="scientific">Vitrella brassicaformis (strain CCMP3155)</name>
    <dbReference type="NCBI Taxonomy" id="1169540"/>
    <lineage>
        <taxon>Eukaryota</taxon>
        <taxon>Sar</taxon>
        <taxon>Alveolata</taxon>
        <taxon>Colpodellida</taxon>
        <taxon>Vitrellaceae</taxon>
        <taxon>Vitrella</taxon>
    </lineage>
</organism>
<gene>
    <name evidence="2" type="ORF">Vbra_12667</name>
</gene>
<dbReference type="AlphaFoldDB" id="A0A0G4EQT3"/>
<evidence type="ECO:0000313" key="2">
    <source>
        <dbReference type="EMBL" id="CEL99800.1"/>
    </source>
</evidence>
<dbReference type="InParanoid" id="A0A0G4EQT3"/>
<name>A0A0G4EQT3_VITBC</name>
<sequence length="116" mass="13027">MSLSKCYGASYQEGWWYKWERREGILVVEGDHGKGVSLRATLFEKDCNGRRGDIVIGPVDLASKDIDKFKAEDFEDEVNGERYTVTVDDDEELSEPGSDCSDMDEDEGSTGESDEE</sequence>
<dbReference type="EMBL" id="CDMY01000289">
    <property type="protein sequence ID" value="CEL99800.1"/>
    <property type="molecule type" value="Genomic_DNA"/>
</dbReference>
<dbReference type="PhylomeDB" id="A0A0G4EQT3"/>
<feature type="region of interest" description="Disordered" evidence="1">
    <location>
        <begin position="80"/>
        <end position="116"/>
    </location>
</feature>
<protein>
    <submittedName>
        <fullName evidence="2">Uncharacterized protein</fullName>
    </submittedName>
</protein>
<keyword evidence="3" id="KW-1185">Reference proteome</keyword>
<evidence type="ECO:0000313" key="3">
    <source>
        <dbReference type="Proteomes" id="UP000041254"/>
    </source>
</evidence>
<feature type="compositionally biased region" description="Acidic residues" evidence="1">
    <location>
        <begin position="101"/>
        <end position="116"/>
    </location>
</feature>
<dbReference type="VEuPathDB" id="CryptoDB:Vbra_12667"/>
<evidence type="ECO:0000256" key="1">
    <source>
        <dbReference type="SAM" id="MobiDB-lite"/>
    </source>
</evidence>
<accession>A0A0G4EQT3</accession>
<proteinExistence type="predicted"/>